<dbReference type="SUPFAM" id="SSF63737">
    <property type="entry name" value="Leukotriene A4 hydrolase N-terminal domain"/>
    <property type="match status" value="1"/>
</dbReference>
<dbReference type="InterPro" id="IPR045357">
    <property type="entry name" value="Aminopeptidase_N-like_N"/>
</dbReference>
<evidence type="ECO:0000259" key="12">
    <source>
        <dbReference type="Pfam" id="PF01433"/>
    </source>
</evidence>
<dbReference type="EC" id="3.4.11.2" evidence="4"/>
<keyword evidence="10" id="KW-0862">Zinc</keyword>
<evidence type="ECO:0000256" key="1">
    <source>
        <dbReference type="ARBA" id="ARBA00000098"/>
    </source>
</evidence>
<dbReference type="Pfam" id="PF17900">
    <property type="entry name" value="Peptidase_M1_N"/>
    <property type="match status" value="1"/>
</dbReference>
<comment type="cofactor">
    <cofactor evidence="2">
        <name>Zn(2+)</name>
        <dbReference type="ChEBI" id="CHEBI:29105"/>
    </cofactor>
</comment>
<comment type="caution">
    <text evidence="14">The sequence shown here is derived from an EMBL/GenBank/DDBJ whole genome shotgun (WGS) entry which is preliminary data.</text>
</comment>
<keyword evidence="7" id="KW-0645">Protease</keyword>
<dbReference type="EMBL" id="JBHTJM010000008">
    <property type="protein sequence ID" value="MFD0964100.1"/>
    <property type="molecule type" value="Genomic_DNA"/>
</dbReference>
<name>A0ABW3I3I5_9FLAO</name>
<evidence type="ECO:0000256" key="4">
    <source>
        <dbReference type="ARBA" id="ARBA00012564"/>
    </source>
</evidence>
<evidence type="ECO:0000313" key="14">
    <source>
        <dbReference type="EMBL" id="MFD0964100.1"/>
    </source>
</evidence>
<dbReference type="InterPro" id="IPR027268">
    <property type="entry name" value="Peptidase_M4/M1_CTD_sf"/>
</dbReference>
<evidence type="ECO:0000259" key="13">
    <source>
        <dbReference type="Pfam" id="PF17900"/>
    </source>
</evidence>
<sequence>MFVFISKSFGQQTNNVDFLRCKAEISILPKAKEVRGNVIYEFKILKDVDSIYLDAKSFSHAQSALNSSERIFHKFTDKHIIYNYPFKKGNKYKINLGYITYPKKALYFIDWEHPNHPEANPQIWTQGQGKYTSNWLPSIDDMNDKIEFDLSVSFHKNYDVIANGKLISKKKKNDSILTWQYDMQKPMSSYLVALAIGNYNKKVEKSASGIPLEMYYYPKDSVKFESTYRYSKQMFDFLEEEIGVPYPWKNYKQVPVKDFLYAGMENTSLTIFSDAFVVNDTAFIDKNYVNVNAHELAHQWFGDLVTETHGTHHWLHEGFATYYALLAEKKLFGEKHYQHKLYEYSQEIINAQEKDTIPLMNPKASSLTFYKKGAWALHSLRDLVGDEVFKNSVKKYLKNYQYKNVETEDFLSIIEETKRVNLNNFRQDWLLSTEFPQSALIKLIEENEDIGFLETHKTNEYLRYRTNNNDSIIVSSLITQLPKGNYRVKNVVLGESLIKKDYPTSMDLIKEGFKSELKTRQYIANSMREIPHDLKGKYESLLNDTSYQTIENALYNLWVNFPDDREKYLNQTKNIIGFNNRNIRTLWLALALNTEGFQKGDYNKFYKELENYTHPAFHFEVRRNAFQYLNELELISSITLKNLYQASTHHNWRFRSFCKKLLNQITQENK</sequence>
<feature type="domain" description="Aminopeptidase N-like N-terminal" evidence="13">
    <location>
        <begin position="24"/>
        <end position="191"/>
    </location>
</feature>
<proteinExistence type="inferred from homology"/>
<keyword evidence="8" id="KW-0479">Metal-binding</keyword>
<dbReference type="PRINTS" id="PR00756">
    <property type="entry name" value="ALADIPTASE"/>
</dbReference>
<dbReference type="InterPro" id="IPR042097">
    <property type="entry name" value="Aminopeptidase_N-like_N_sf"/>
</dbReference>
<evidence type="ECO:0000256" key="5">
    <source>
        <dbReference type="ARBA" id="ARBA00015611"/>
    </source>
</evidence>
<comment type="catalytic activity">
    <reaction evidence="1">
        <text>Release of an N-terminal amino acid, Xaa-|-Yaa- from a peptide, amide or arylamide. Xaa is preferably Ala, but may be most amino acids including Pro (slow action). When a terminal hydrophobic residue is followed by a prolyl residue, the two may be released as an intact Xaa-Pro dipeptide.</text>
        <dbReference type="EC" id="3.4.11.2"/>
    </reaction>
</comment>
<evidence type="ECO:0000256" key="7">
    <source>
        <dbReference type="ARBA" id="ARBA00022670"/>
    </source>
</evidence>
<feature type="domain" description="Peptidase M1 membrane alanine aminopeptidase" evidence="12">
    <location>
        <begin position="231"/>
        <end position="429"/>
    </location>
</feature>
<keyword evidence="6 14" id="KW-0031">Aminopeptidase</keyword>
<gene>
    <name evidence="14" type="ORF">ACFQ1O_08805</name>
</gene>
<dbReference type="Proteomes" id="UP001596997">
    <property type="component" value="Unassembled WGS sequence"/>
</dbReference>
<accession>A0ABW3I3I5</accession>
<evidence type="ECO:0000256" key="10">
    <source>
        <dbReference type="ARBA" id="ARBA00022833"/>
    </source>
</evidence>
<dbReference type="Gene3D" id="2.60.40.1730">
    <property type="entry name" value="tricorn interacting facor f3 domain"/>
    <property type="match status" value="1"/>
</dbReference>
<evidence type="ECO:0000256" key="3">
    <source>
        <dbReference type="ARBA" id="ARBA00010136"/>
    </source>
</evidence>
<evidence type="ECO:0000256" key="9">
    <source>
        <dbReference type="ARBA" id="ARBA00022801"/>
    </source>
</evidence>
<keyword evidence="9 14" id="KW-0378">Hydrolase</keyword>
<comment type="similarity">
    <text evidence="3">Belongs to the peptidase M1 family.</text>
</comment>
<dbReference type="PANTHER" id="PTHR11533">
    <property type="entry name" value="PROTEASE M1 ZINC METALLOPROTEASE"/>
    <property type="match status" value="1"/>
</dbReference>
<evidence type="ECO:0000256" key="8">
    <source>
        <dbReference type="ARBA" id="ARBA00022723"/>
    </source>
</evidence>
<organism evidence="14 15">
    <name type="scientific">Pseudofulvibacter geojedonensis</name>
    <dbReference type="NCBI Taxonomy" id="1123758"/>
    <lineage>
        <taxon>Bacteria</taxon>
        <taxon>Pseudomonadati</taxon>
        <taxon>Bacteroidota</taxon>
        <taxon>Flavobacteriia</taxon>
        <taxon>Flavobacteriales</taxon>
        <taxon>Flavobacteriaceae</taxon>
        <taxon>Pseudofulvibacter</taxon>
    </lineage>
</organism>
<dbReference type="Gene3D" id="1.10.390.10">
    <property type="entry name" value="Neutral Protease Domain 2"/>
    <property type="match status" value="1"/>
</dbReference>
<dbReference type="InterPro" id="IPR014782">
    <property type="entry name" value="Peptidase_M1_dom"/>
</dbReference>
<dbReference type="InterPro" id="IPR050344">
    <property type="entry name" value="Peptidase_M1_aminopeptidases"/>
</dbReference>
<dbReference type="SUPFAM" id="SSF55486">
    <property type="entry name" value="Metalloproteases ('zincins'), catalytic domain"/>
    <property type="match status" value="1"/>
</dbReference>
<dbReference type="Pfam" id="PF01433">
    <property type="entry name" value="Peptidase_M1"/>
    <property type="match status" value="1"/>
</dbReference>
<keyword evidence="15" id="KW-1185">Reference proteome</keyword>
<keyword evidence="11" id="KW-0482">Metalloprotease</keyword>
<reference evidence="15" key="1">
    <citation type="journal article" date="2019" name="Int. J. Syst. Evol. Microbiol.">
        <title>The Global Catalogue of Microorganisms (GCM) 10K type strain sequencing project: providing services to taxonomists for standard genome sequencing and annotation.</title>
        <authorList>
            <consortium name="The Broad Institute Genomics Platform"/>
            <consortium name="The Broad Institute Genome Sequencing Center for Infectious Disease"/>
            <person name="Wu L."/>
            <person name="Ma J."/>
        </authorList>
    </citation>
    <scope>NUCLEOTIDE SEQUENCE [LARGE SCALE GENOMIC DNA]</scope>
    <source>
        <strain evidence="15">CCUG 62114</strain>
    </source>
</reference>
<evidence type="ECO:0000256" key="6">
    <source>
        <dbReference type="ARBA" id="ARBA00022438"/>
    </source>
</evidence>
<dbReference type="PANTHER" id="PTHR11533:SF174">
    <property type="entry name" value="PUROMYCIN-SENSITIVE AMINOPEPTIDASE-RELATED"/>
    <property type="match status" value="1"/>
</dbReference>
<dbReference type="GO" id="GO:0004177">
    <property type="term" value="F:aminopeptidase activity"/>
    <property type="evidence" value="ECO:0007669"/>
    <property type="project" value="UniProtKB-KW"/>
</dbReference>
<evidence type="ECO:0000256" key="2">
    <source>
        <dbReference type="ARBA" id="ARBA00001947"/>
    </source>
</evidence>
<dbReference type="CDD" id="cd09603">
    <property type="entry name" value="M1_APN_like"/>
    <property type="match status" value="1"/>
</dbReference>
<evidence type="ECO:0000256" key="11">
    <source>
        <dbReference type="ARBA" id="ARBA00023049"/>
    </source>
</evidence>
<protein>
    <recommendedName>
        <fullName evidence="5">Aminopeptidase N</fullName>
        <ecNumber evidence="4">3.4.11.2</ecNumber>
    </recommendedName>
</protein>
<dbReference type="InterPro" id="IPR001930">
    <property type="entry name" value="Peptidase_M1"/>
</dbReference>
<evidence type="ECO:0000313" key="15">
    <source>
        <dbReference type="Proteomes" id="UP001596997"/>
    </source>
</evidence>